<dbReference type="EMBL" id="CP065959">
    <property type="protein sequence ID" value="QQC89118.1"/>
    <property type="molecule type" value="Genomic_DNA"/>
</dbReference>
<dbReference type="Proteomes" id="UP000596130">
    <property type="component" value="Chromosome"/>
</dbReference>
<accession>A0A7T4TXX1</accession>
<organism evidence="5 6">
    <name type="scientific">Streptomyces alfalfae</name>
    <dbReference type="NCBI Taxonomy" id="1642299"/>
    <lineage>
        <taxon>Bacteria</taxon>
        <taxon>Bacillati</taxon>
        <taxon>Actinomycetota</taxon>
        <taxon>Actinomycetes</taxon>
        <taxon>Kitasatosporales</taxon>
        <taxon>Streptomycetaceae</taxon>
        <taxon>Streptomyces</taxon>
    </lineage>
</organism>
<dbReference type="InterPro" id="IPR015815">
    <property type="entry name" value="HIBADH-related"/>
</dbReference>
<dbReference type="PANTHER" id="PTHR43580">
    <property type="entry name" value="OXIDOREDUCTASE GLYR1-RELATED"/>
    <property type="match status" value="1"/>
</dbReference>
<name>A0A7T4TXX1_9ACTN</name>
<proteinExistence type="inferred from homology"/>
<dbReference type="InterPro" id="IPR006115">
    <property type="entry name" value="6PGDH_NADP-bd"/>
</dbReference>
<evidence type="ECO:0000256" key="2">
    <source>
        <dbReference type="ARBA" id="ARBA00023002"/>
    </source>
</evidence>
<dbReference type="InterPro" id="IPR013328">
    <property type="entry name" value="6PGD_dom2"/>
</dbReference>
<evidence type="ECO:0000259" key="4">
    <source>
        <dbReference type="Pfam" id="PF03446"/>
    </source>
</evidence>
<dbReference type="RefSeq" id="WP_198502526.1">
    <property type="nucleotide sequence ID" value="NZ_CP065959.1"/>
</dbReference>
<feature type="domain" description="6-phosphogluconate dehydrogenase NADP-binding" evidence="4">
    <location>
        <begin position="3"/>
        <end position="151"/>
    </location>
</feature>
<evidence type="ECO:0000313" key="6">
    <source>
        <dbReference type="Proteomes" id="UP000596130"/>
    </source>
</evidence>
<protein>
    <submittedName>
        <fullName evidence="5">NAD(P)-dependent oxidoreductase</fullName>
    </submittedName>
</protein>
<dbReference type="InterPro" id="IPR051265">
    <property type="entry name" value="HIBADH-related_NP60_sf"/>
</dbReference>
<dbReference type="SUPFAM" id="SSF51735">
    <property type="entry name" value="NAD(P)-binding Rossmann-fold domains"/>
    <property type="match status" value="1"/>
</dbReference>
<sequence>MEKIAFLGLGHMGEPMARHLLVAGHPLAVWNRTAAKAGPLVAAGARAAADPADAVRDADVVFTMLAGPDAVREIADAILPALRPGAHWVEMSTVGPDTVRELGERMPAGVTLVDAPVMGSTDKAAAGRLGILAGGDAAGVEHILTLFGPVTRTGAPGTGAALKLVVNTAVIGGVALVAEAMKLADALGLAEDTARDALAGGPLGGAVARAFAEGVHFGSDLAVKDITLATESARLPAMEAVLGHFAAVAADPDVVHEDIARAVTHIRARHDA</sequence>
<evidence type="ECO:0000256" key="1">
    <source>
        <dbReference type="ARBA" id="ARBA00009080"/>
    </source>
</evidence>
<dbReference type="InterPro" id="IPR008927">
    <property type="entry name" value="6-PGluconate_DH-like_C_sf"/>
</dbReference>
<dbReference type="Pfam" id="PF03446">
    <property type="entry name" value="NAD_binding_2"/>
    <property type="match status" value="1"/>
</dbReference>
<dbReference type="PANTHER" id="PTHR43580:SF2">
    <property type="entry name" value="CYTOKINE-LIKE NUCLEAR FACTOR N-PAC"/>
    <property type="match status" value="1"/>
</dbReference>
<comment type="similarity">
    <text evidence="1">Belongs to the HIBADH-related family.</text>
</comment>
<dbReference type="GO" id="GO:0050661">
    <property type="term" value="F:NADP binding"/>
    <property type="evidence" value="ECO:0007669"/>
    <property type="project" value="InterPro"/>
</dbReference>
<dbReference type="InterPro" id="IPR036291">
    <property type="entry name" value="NAD(P)-bd_dom_sf"/>
</dbReference>
<keyword evidence="2" id="KW-0560">Oxidoreductase</keyword>
<dbReference type="InterPro" id="IPR002204">
    <property type="entry name" value="3-OH-isobutyrate_DH-rel_CS"/>
</dbReference>
<feature type="active site" evidence="3">
    <location>
        <position position="163"/>
    </location>
</feature>
<dbReference type="SUPFAM" id="SSF48179">
    <property type="entry name" value="6-phosphogluconate dehydrogenase C-terminal domain-like"/>
    <property type="match status" value="1"/>
</dbReference>
<dbReference type="PROSITE" id="PS00895">
    <property type="entry name" value="3_HYDROXYISOBUT_DH"/>
    <property type="match status" value="1"/>
</dbReference>
<evidence type="ECO:0000256" key="3">
    <source>
        <dbReference type="PIRSR" id="PIRSR000103-1"/>
    </source>
</evidence>
<dbReference type="PIRSF" id="PIRSF000103">
    <property type="entry name" value="HIBADH"/>
    <property type="match status" value="1"/>
</dbReference>
<dbReference type="Gene3D" id="3.40.50.720">
    <property type="entry name" value="NAD(P)-binding Rossmann-like Domain"/>
    <property type="match status" value="1"/>
</dbReference>
<evidence type="ECO:0000313" key="5">
    <source>
        <dbReference type="EMBL" id="QQC89118.1"/>
    </source>
</evidence>
<dbReference type="AlphaFoldDB" id="A0A7T4TXX1"/>
<dbReference type="GO" id="GO:0016054">
    <property type="term" value="P:organic acid catabolic process"/>
    <property type="evidence" value="ECO:0007669"/>
    <property type="project" value="UniProtKB-ARBA"/>
</dbReference>
<dbReference type="GO" id="GO:0016491">
    <property type="term" value="F:oxidoreductase activity"/>
    <property type="evidence" value="ECO:0007669"/>
    <property type="project" value="UniProtKB-KW"/>
</dbReference>
<reference evidence="5 6" key="1">
    <citation type="submission" date="2020-12" db="EMBL/GenBank/DDBJ databases">
        <title>Identification and biosynthesis of polyene macrolides produced by Streptomyces alfalfae Men-myco-93-63.</title>
        <authorList>
            <person name="Liu D."/>
            <person name="Li Y."/>
            <person name="Liu L."/>
            <person name="Han X."/>
            <person name="Shen F."/>
        </authorList>
    </citation>
    <scope>NUCLEOTIDE SEQUENCE [LARGE SCALE GENOMIC DNA]</scope>
    <source>
        <strain evidence="5 6">Men-myco-93-63</strain>
    </source>
</reference>
<dbReference type="Gene3D" id="1.10.1040.10">
    <property type="entry name" value="N-(1-d-carboxylethyl)-l-norvaline Dehydrogenase, domain 2"/>
    <property type="match status" value="1"/>
</dbReference>
<gene>
    <name evidence="5" type="ORF">I8755_12375</name>
</gene>